<feature type="compositionally biased region" description="Low complexity" evidence="1">
    <location>
        <begin position="14"/>
        <end position="49"/>
    </location>
</feature>
<accession>A0A1X7QZI8</accession>
<name>A0A1X7QZI8_9SACH</name>
<feature type="compositionally biased region" description="Polar residues" evidence="1">
    <location>
        <begin position="249"/>
        <end position="264"/>
    </location>
</feature>
<dbReference type="GO" id="GO:0005634">
    <property type="term" value="C:nucleus"/>
    <property type="evidence" value="ECO:0007669"/>
    <property type="project" value="InterPro"/>
</dbReference>
<dbReference type="OrthoDB" id="4068904at2759"/>
<organism evidence="2 3">
    <name type="scientific">Maudiozyma saulgeensis</name>
    <dbReference type="NCBI Taxonomy" id="1789683"/>
    <lineage>
        <taxon>Eukaryota</taxon>
        <taxon>Fungi</taxon>
        <taxon>Dikarya</taxon>
        <taxon>Ascomycota</taxon>
        <taxon>Saccharomycotina</taxon>
        <taxon>Saccharomycetes</taxon>
        <taxon>Saccharomycetales</taxon>
        <taxon>Saccharomycetaceae</taxon>
        <taxon>Maudiozyma</taxon>
    </lineage>
</organism>
<feature type="compositionally biased region" description="Low complexity" evidence="1">
    <location>
        <begin position="74"/>
        <end position="130"/>
    </location>
</feature>
<dbReference type="AlphaFoldDB" id="A0A1X7QZI8"/>
<sequence>MPSAITQVNLKQQNFNNSTSNNSKLHFTPLIPKSSISKKNNNGSSTGSPHLVIKTSKRWILPPRPRPGKRNVPNNNTSVTSTTSLNSNSQKHTSISIPSSSTSSASNNQQNKQKITSSTTLHTTSKTVKSINIPKKELKQQQHHHHNDKIFTSKQQRGELNYLAFLNFEESDETDRSTSNGSGQTLIHDSIPTTRVTTKNLPLLMVSNNNSKEMTPTTSNVKSASPLNLAKHIKISGKEVPRSPLDVSPSATMVSTPNNSSAADQFQRRFSAPIKPSADKINRMDENAYFQKMYDEMDIIQDVDMDFELFSHPSATMSPSSTNKEMSATTDDTNLTLDTEDELYNTIWEFLPRYTNNKTVHKDEQVNKKKINNESEKTNANYLYVAPSLEELMDEQDNFMNLFEDTSNNNITTNNNISSTFNDVNDFTSNNMKNFINSNDFDDDHDFDILKSETF</sequence>
<evidence type="ECO:0000313" key="3">
    <source>
        <dbReference type="Proteomes" id="UP000196158"/>
    </source>
</evidence>
<gene>
    <name evidence="2" type="ORF">KASA_0Q14157G</name>
</gene>
<evidence type="ECO:0000256" key="1">
    <source>
        <dbReference type="SAM" id="MobiDB-lite"/>
    </source>
</evidence>
<proteinExistence type="predicted"/>
<feature type="region of interest" description="Disordered" evidence="1">
    <location>
        <begin position="12"/>
        <end position="147"/>
    </location>
</feature>
<evidence type="ECO:0000313" key="2">
    <source>
        <dbReference type="EMBL" id="SMN18863.1"/>
    </source>
</evidence>
<keyword evidence="3" id="KW-1185">Reference proteome</keyword>
<reference evidence="2 3" key="1">
    <citation type="submission" date="2017-04" db="EMBL/GenBank/DDBJ databases">
        <authorList>
            <person name="Afonso C.L."/>
            <person name="Miller P.J."/>
            <person name="Scott M.A."/>
            <person name="Spackman E."/>
            <person name="Goraichik I."/>
            <person name="Dimitrov K.M."/>
            <person name="Suarez D.L."/>
            <person name="Swayne D.E."/>
        </authorList>
    </citation>
    <scope>NUCLEOTIDE SEQUENCE [LARGE SCALE GENOMIC DNA]</scope>
</reference>
<dbReference type="EMBL" id="FXLY01000002">
    <property type="protein sequence ID" value="SMN18863.1"/>
    <property type="molecule type" value="Genomic_DNA"/>
</dbReference>
<protein>
    <submittedName>
        <fullName evidence="2">Uncharacterized protein</fullName>
    </submittedName>
</protein>
<dbReference type="GO" id="GO:0006355">
    <property type="term" value="P:regulation of DNA-templated transcription"/>
    <property type="evidence" value="ECO:0007669"/>
    <property type="project" value="InterPro"/>
</dbReference>
<feature type="region of interest" description="Disordered" evidence="1">
    <location>
        <begin position="240"/>
        <end position="264"/>
    </location>
</feature>
<dbReference type="Proteomes" id="UP000196158">
    <property type="component" value="Unassembled WGS sequence"/>
</dbReference>